<dbReference type="STRING" id="1235591.CAK95_08625"/>
<organism evidence="1 2">
    <name type="scientific">Pseudorhodoplanes sinuspersici</name>
    <dbReference type="NCBI Taxonomy" id="1235591"/>
    <lineage>
        <taxon>Bacteria</taxon>
        <taxon>Pseudomonadati</taxon>
        <taxon>Pseudomonadota</taxon>
        <taxon>Alphaproteobacteria</taxon>
        <taxon>Hyphomicrobiales</taxon>
        <taxon>Pseudorhodoplanes</taxon>
    </lineage>
</organism>
<evidence type="ECO:0000313" key="2">
    <source>
        <dbReference type="Proteomes" id="UP000194137"/>
    </source>
</evidence>
<accession>A0A1W6ZP23</accession>
<reference evidence="1 2" key="1">
    <citation type="submission" date="2017-05" db="EMBL/GenBank/DDBJ databases">
        <title>Full genome sequence of Pseudorhodoplanes sinuspersici.</title>
        <authorList>
            <person name="Dastgheib S.M.M."/>
            <person name="Shavandi M."/>
            <person name="Tirandaz H."/>
        </authorList>
    </citation>
    <scope>NUCLEOTIDE SEQUENCE [LARGE SCALE GENOMIC DNA]</scope>
    <source>
        <strain evidence="1 2">RIPI110</strain>
    </source>
</reference>
<dbReference type="KEGG" id="psin:CAK95_08625"/>
<proteinExistence type="predicted"/>
<dbReference type="EMBL" id="CP021112">
    <property type="protein sequence ID" value="ARP99143.1"/>
    <property type="molecule type" value="Genomic_DNA"/>
</dbReference>
<evidence type="ECO:0000313" key="1">
    <source>
        <dbReference type="EMBL" id="ARP99143.1"/>
    </source>
</evidence>
<dbReference type="Proteomes" id="UP000194137">
    <property type="component" value="Chromosome"/>
</dbReference>
<gene>
    <name evidence="1" type="ORF">CAK95_08625</name>
</gene>
<dbReference type="RefSeq" id="WP_086087551.1">
    <property type="nucleotide sequence ID" value="NZ_CP021112.1"/>
</dbReference>
<dbReference type="OrthoDB" id="8482095at2"/>
<dbReference type="AlphaFoldDB" id="A0A1W6ZP23"/>
<sequence length="318" mass="35033">MKTISAFLLSALIAAAAIAGAVVFLSKMCASDVPAGPARATPRLPIHFQNSGSEAQNSGAIVEHAVLTRDGLDALLRNAQAKAPAAAESTWLRRFICDTRITDAILAAIALFLLLVGLFHVLWMRAAIRASERTANLVNEGLISSQRAYVFLRELQVAMTKNPLNDEIQTCAIQPIWENAGTTPTRHGRAHVNWKYFERSVPPEFDFADFDEVGNRITSYDDYKPLIIGPRATALSPVITIEPAILRQVRDLQGKLLIWGWAEYDEVFEDAHRHRTEFAYLVVVSGSPASHVGFSQYRLHNGVDGDCMKQPTESARPV</sequence>
<protein>
    <submittedName>
        <fullName evidence="1">Uncharacterized protein</fullName>
    </submittedName>
</protein>
<name>A0A1W6ZP23_9HYPH</name>
<keyword evidence="2" id="KW-1185">Reference proteome</keyword>